<proteinExistence type="inferred from homology"/>
<feature type="binding site" evidence="3">
    <location>
        <position position="197"/>
    </location>
    <ligand>
        <name>a divalent metal cation</name>
        <dbReference type="ChEBI" id="CHEBI:60240"/>
    </ligand>
</feature>
<feature type="binding site" evidence="3">
    <location>
        <position position="99"/>
    </location>
    <ligand>
        <name>substrate</name>
    </ligand>
</feature>
<dbReference type="PANTHER" id="PTHR10907:SF47">
    <property type="entry name" value="REGUCALCIN"/>
    <property type="match status" value="1"/>
</dbReference>
<dbReference type="InterPro" id="IPR013658">
    <property type="entry name" value="SGL"/>
</dbReference>
<comment type="similarity">
    <text evidence="1">Belongs to the SMP-30/CGR1 family.</text>
</comment>
<accession>A0A368NJL0</accession>
<evidence type="ECO:0000256" key="2">
    <source>
        <dbReference type="PIRSR" id="PIRSR605511-1"/>
    </source>
</evidence>
<gene>
    <name evidence="5" type="ORF">DU002_10030</name>
</gene>
<dbReference type="Proteomes" id="UP000252558">
    <property type="component" value="Unassembled WGS sequence"/>
</dbReference>
<feature type="binding site" evidence="3">
    <location>
        <position position="16"/>
    </location>
    <ligand>
        <name>a divalent metal cation</name>
        <dbReference type="ChEBI" id="CHEBI:60240"/>
    </ligand>
</feature>
<feature type="binding site" evidence="3">
    <location>
        <position position="101"/>
    </location>
    <ligand>
        <name>substrate</name>
    </ligand>
</feature>
<dbReference type="PRINTS" id="PR01790">
    <property type="entry name" value="SMP30FAMILY"/>
</dbReference>
<feature type="binding site" evidence="3">
    <location>
        <position position="147"/>
    </location>
    <ligand>
        <name>a divalent metal cation</name>
        <dbReference type="ChEBI" id="CHEBI:60240"/>
    </ligand>
</feature>
<name>A0A368NJL0_9GAMM</name>
<feature type="active site" description="Proton donor/acceptor" evidence="2">
    <location>
        <position position="197"/>
    </location>
</feature>
<keyword evidence="3" id="KW-0479">Metal-binding</keyword>
<dbReference type="GO" id="GO:0004341">
    <property type="term" value="F:gluconolactonase activity"/>
    <property type="evidence" value="ECO:0007669"/>
    <property type="project" value="TreeGrafter"/>
</dbReference>
<evidence type="ECO:0000256" key="3">
    <source>
        <dbReference type="PIRSR" id="PIRSR605511-2"/>
    </source>
</evidence>
<organism evidence="5 6">
    <name type="scientific">Corallincola holothuriorum</name>
    <dbReference type="NCBI Taxonomy" id="2282215"/>
    <lineage>
        <taxon>Bacteria</taxon>
        <taxon>Pseudomonadati</taxon>
        <taxon>Pseudomonadota</taxon>
        <taxon>Gammaproteobacteria</taxon>
        <taxon>Alteromonadales</taxon>
        <taxon>Psychromonadaceae</taxon>
        <taxon>Corallincola</taxon>
    </lineage>
</organism>
<keyword evidence="3" id="KW-0862">Zinc</keyword>
<dbReference type="EMBL" id="QPID01000005">
    <property type="protein sequence ID" value="RCU49955.1"/>
    <property type="molecule type" value="Genomic_DNA"/>
</dbReference>
<protein>
    <submittedName>
        <fullName evidence="5">SMP-30/gluconolactonase/LRE family protein</fullName>
    </submittedName>
</protein>
<dbReference type="InterPro" id="IPR005511">
    <property type="entry name" value="SMP-30"/>
</dbReference>
<dbReference type="Pfam" id="PF08450">
    <property type="entry name" value="SGL"/>
    <property type="match status" value="1"/>
</dbReference>
<dbReference type="AlphaFoldDB" id="A0A368NJL0"/>
<dbReference type="SUPFAM" id="SSF63829">
    <property type="entry name" value="Calcium-dependent phosphotriesterase"/>
    <property type="match status" value="1"/>
</dbReference>
<comment type="caution">
    <text evidence="5">The sequence shown here is derived from an EMBL/GenBank/DDBJ whole genome shotgun (WGS) entry which is preliminary data.</text>
</comment>
<keyword evidence="6" id="KW-1185">Reference proteome</keyword>
<comment type="cofactor">
    <cofactor evidence="3">
        <name>Zn(2+)</name>
        <dbReference type="ChEBI" id="CHEBI:29105"/>
    </cofactor>
    <text evidence="3">Binds 1 divalent metal cation per subunit.</text>
</comment>
<feature type="domain" description="SMP-30/Gluconolactonase/LRE-like region" evidence="4">
    <location>
        <begin position="14"/>
        <end position="255"/>
    </location>
</feature>
<evidence type="ECO:0000313" key="6">
    <source>
        <dbReference type="Proteomes" id="UP000252558"/>
    </source>
</evidence>
<evidence type="ECO:0000256" key="1">
    <source>
        <dbReference type="ARBA" id="ARBA00008853"/>
    </source>
</evidence>
<dbReference type="InterPro" id="IPR011042">
    <property type="entry name" value="6-blade_b-propeller_TolB-like"/>
</dbReference>
<sequence>MSEVITALANCAQLAECPRWDPEQQRLFWVDIDAGRLHAFDPKTGQDSYLQLDEEIGCFAVREKGGFVAGLRSGFVTIDSLAGGITPIADPEQDKPHQRFNDGRCDPAGRFLAGTLNPNKDAYSGHYYTLDLDLSVRKLVGNNWTSNGLAFSPDGKTLYYSDTPRHVVFACDYDVVTGAVTNQREFIRFPHGFGRPDGAAVDSEGYYWSALYGGGRVVRISPAGKIVNTITVPAKNPTMVAFGGESMNTLFITTADTDYAPEKAQYPLSGSLFSVNLPVTGLIEPKFKG</sequence>
<dbReference type="GO" id="GO:0005509">
    <property type="term" value="F:calcium ion binding"/>
    <property type="evidence" value="ECO:0007669"/>
    <property type="project" value="TreeGrafter"/>
</dbReference>
<dbReference type="GO" id="GO:0019853">
    <property type="term" value="P:L-ascorbic acid biosynthetic process"/>
    <property type="evidence" value="ECO:0007669"/>
    <property type="project" value="TreeGrafter"/>
</dbReference>
<dbReference type="PANTHER" id="PTHR10907">
    <property type="entry name" value="REGUCALCIN"/>
    <property type="match status" value="1"/>
</dbReference>
<reference evidence="5 6" key="1">
    <citation type="submission" date="2018-07" db="EMBL/GenBank/DDBJ databases">
        <title>Corallincola holothuriorum sp. nov., a new facultative anaerobe isolated from sea cucumber Apostichopus japonicus.</title>
        <authorList>
            <person name="Xia H."/>
        </authorList>
    </citation>
    <scope>NUCLEOTIDE SEQUENCE [LARGE SCALE GENOMIC DNA]</scope>
    <source>
        <strain evidence="5 6">C4</strain>
    </source>
</reference>
<dbReference type="OrthoDB" id="9775406at2"/>
<dbReference type="RefSeq" id="WP_114338242.1">
    <property type="nucleotide sequence ID" value="NZ_QPID01000005.1"/>
</dbReference>
<dbReference type="Gene3D" id="2.120.10.30">
    <property type="entry name" value="TolB, C-terminal domain"/>
    <property type="match status" value="1"/>
</dbReference>
<evidence type="ECO:0000313" key="5">
    <source>
        <dbReference type="EMBL" id="RCU49955.1"/>
    </source>
</evidence>
<evidence type="ECO:0000259" key="4">
    <source>
        <dbReference type="Pfam" id="PF08450"/>
    </source>
</evidence>